<dbReference type="Pfam" id="PF10551">
    <property type="entry name" value="MULE"/>
    <property type="match status" value="1"/>
</dbReference>
<organism evidence="2 3">
    <name type="scientific">Phytophthora megakarya</name>
    <dbReference type="NCBI Taxonomy" id="4795"/>
    <lineage>
        <taxon>Eukaryota</taxon>
        <taxon>Sar</taxon>
        <taxon>Stramenopiles</taxon>
        <taxon>Oomycota</taxon>
        <taxon>Peronosporomycetes</taxon>
        <taxon>Peronosporales</taxon>
        <taxon>Peronosporaceae</taxon>
        <taxon>Phytophthora</taxon>
    </lineage>
</organism>
<sequence length="359" mass="40625">MLLRMNRPPESFVFHLDATYKTNQCDYPVVAVGISDSSRAFHLVALVVVSQETEAVFQDVLLALKRVYAWLARTELRVMYTLEDASQTQFNALQTAFGNSGQYQFLMCFFHVMEKSQYGFVRLRDAALKRWLEDPSLVAFSKYMAGQWLYGRFCCWQAFATPSGFATTNNPVETFNASLKRDYTLRRRLKMGTLLQELSNCCTAASETVKPFHYRAVAAKTLMRRAADMRQGGPFGPPTCAGPPQVVRILSMRPPRIAVAPNKRSEEGIAVSAQMGANYARKEVEGQPWGGWPVNLHRHWCPCGYWFMFGSCVHVVFALWVTAHVDSNGQEVLVSRRKRTQYPQQGECPRSIGPALSFE</sequence>
<proteinExistence type="predicted"/>
<evidence type="ECO:0000313" key="2">
    <source>
        <dbReference type="EMBL" id="OWY99636.1"/>
    </source>
</evidence>
<protein>
    <recommendedName>
        <fullName evidence="1">MULE transposase domain-containing protein</fullName>
    </recommendedName>
</protein>
<evidence type="ECO:0000313" key="3">
    <source>
        <dbReference type="Proteomes" id="UP000198211"/>
    </source>
</evidence>
<dbReference type="AlphaFoldDB" id="A0A225V4I4"/>
<reference evidence="3" key="1">
    <citation type="submission" date="2017-03" db="EMBL/GenBank/DDBJ databases">
        <title>Phytopthora megakarya and P. palmivora, two closely related causual agents of cacao black pod achieved similar genome size and gene model numbers by different mechanisms.</title>
        <authorList>
            <person name="Ali S."/>
            <person name="Shao J."/>
            <person name="Larry D.J."/>
            <person name="Kronmiller B."/>
            <person name="Shen D."/>
            <person name="Strem M.D."/>
            <person name="Melnick R.L."/>
            <person name="Guiltinan M.J."/>
            <person name="Tyler B.M."/>
            <person name="Meinhardt L.W."/>
            <person name="Bailey B.A."/>
        </authorList>
    </citation>
    <scope>NUCLEOTIDE SEQUENCE [LARGE SCALE GENOMIC DNA]</scope>
    <source>
        <strain evidence="3">zdho120</strain>
    </source>
</reference>
<comment type="caution">
    <text evidence="2">The sequence shown here is derived from an EMBL/GenBank/DDBJ whole genome shotgun (WGS) entry which is preliminary data.</text>
</comment>
<name>A0A225V4I4_9STRA</name>
<dbReference type="PANTHER" id="PTHR33977:SF1">
    <property type="entry name" value="ZINC ION BINDING PROTEIN"/>
    <property type="match status" value="1"/>
</dbReference>
<keyword evidence="3" id="KW-1185">Reference proteome</keyword>
<evidence type="ECO:0000259" key="1">
    <source>
        <dbReference type="Pfam" id="PF10551"/>
    </source>
</evidence>
<feature type="domain" description="MULE transposase" evidence="1">
    <location>
        <begin position="13"/>
        <end position="115"/>
    </location>
</feature>
<dbReference type="InterPro" id="IPR018289">
    <property type="entry name" value="MULE_transposase_dom"/>
</dbReference>
<dbReference type="Proteomes" id="UP000198211">
    <property type="component" value="Unassembled WGS sequence"/>
</dbReference>
<dbReference type="OrthoDB" id="92033at2759"/>
<accession>A0A225V4I4</accession>
<dbReference type="PANTHER" id="PTHR33977">
    <property type="entry name" value="ZINC ION BINDING PROTEIN"/>
    <property type="match status" value="1"/>
</dbReference>
<gene>
    <name evidence="2" type="ORF">PHMEG_00029334</name>
</gene>
<dbReference type="EMBL" id="NBNE01008298">
    <property type="protein sequence ID" value="OWY99636.1"/>
    <property type="molecule type" value="Genomic_DNA"/>
</dbReference>